<sequence length="406" mass="41977">MRDADRADVVVVGAGVVGLGAALAAVDRGLRVIVVERGSEASGASIRNFGHLCVTPQAGVALEYGRAAREIWRRLAREAGVWLCESGTFVAARADDELAVLAEFAAAHAPAAGAADAGAAGGGAAADGAAVELLGAAEFEARVPVAAGSVVGGALLPADLQANPRQALGAVTAYLAGRGVDFRFRTAVGRIEPGLVSTSRGDLVAGHVVVAVNHDVDLLFPDVAEREGIVRCGLDMLRVAADLRMPLAAPLLTGWSLLRYGAFAGLASTAALRDRLHGERPDLAAIDLNQMYTQLPDGTLIVGDTHYRGRTVAPFQSEAAADALLEEARRLFGTTSLRVLERWQGVYASGPDDYLDLEVRPDVHLAAATTGIGMTTGFGLAEAVVARFAGPRADLTSSSIQEGSTR</sequence>
<dbReference type="Pfam" id="PF01266">
    <property type="entry name" value="DAO"/>
    <property type="match status" value="1"/>
</dbReference>
<protein>
    <submittedName>
        <fullName evidence="6">TIGR03364 family FAD-dependent oxidoreductase</fullName>
    </submittedName>
</protein>
<evidence type="ECO:0000259" key="5">
    <source>
        <dbReference type="Pfam" id="PF01266"/>
    </source>
</evidence>
<dbReference type="SUPFAM" id="SSF51905">
    <property type="entry name" value="FAD/NAD(P)-binding domain"/>
    <property type="match status" value="1"/>
</dbReference>
<evidence type="ECO:0000313" key="7">
    <source>
        <dbReference type="Proteomes" id="UP000431080"/>
    </source>
</evidence>
<dbReference type="AlphaFoldDB" id="A0A6I2F2X4"/>
<name>A0A6I2F2X4_9MICO</name>
<dbReference type="InterPro" id="IPR036188">
    <property type="entry name" value="FAD/NAD-bd_sf"/>
</dbReference>
<dbReference type="EMBL" id="WJIF01000002">
    <property type="protein sequence ID" value="MRG58889.1"/>
    <property type="molecule type" value="Genomic_DNA"/>
</dbReference>
<feature type="domain" description="FAD dependent oxidoreductase" evidence="5">
    <location>
        <begin position="8"/>
        <end position="386"/>
    </location>
</feature>
<evidence type="ECO:0000256" key="1">
    <source>
        <dbReference type="ARBA" id="ARBA00001974"/>
    </source>
</evidence>
<dbReference type="GO" id="GO:0005737">
    <property type="term" value="C:cytoplasm"/>
    <property type="evidence" value="ECO:0007669"/>
    <property type="project" value="TreeGrafter"/>
</dbReference>
<dbReference type="NCBIfam" id="TIGR03364">
    <property type="entry name" value="HpnW_proposed"/>
    <property type="match status" value="1"/>
</dbReference>
<organism evidence="6 7">
    <name type="scientific">Agromyces agglutinans</name>
    <dbReference type="NCBI Taxonomy" id="2662258"/>
    <lineage>
        <taxon>Bacteria</taxon>
        <taxon>Bacillati</taxon>
        <taxon>Actinomycetota</taxon>
        <taxon>Actinomycetes</taxon>
        <taxon>Micrococcales</taxon>
        <taxon>Microbacteriaceae</taxon>
        <taxon>Agromyces</taxon>
    </lineage>
</organism>
<evidence type="ECO:0000313" key="6">
    <source>
        <dbReference type="EMBL" id="MRG58889.1"/>
    </source>
</evidence>
<dbReference type="GO" id="GO:0016491">
    <property type="term" value="F:oxidoreductase activity"/>
    <property type="evidence" value="ECO:0007669"/>
    <property type="project" value="UniProtKB-KW"/>
</dbReference>
<evidence type="ECO:0000256" key="3">
    <source>
        <dbReference type="ARBA" id="ARBA00022630"/>
    </source>
</evidence>
<reference evidence="6 7" key="1">
    <citation type="submission" date="2019-10" db="EMBL/GenBank/DDBJ databases">
        <authorList>
            <person name="Nie G."/>
            <person name="Ming H."/>
            <person name="Yi B."/>
        </authorList>
    </citation>
    <scope>NUCLEOTIDE SEQUENCE [LARGE SCALE GENOMIC DNA]</scope>
    <source>
        <strain evidence="6 7">CFH 90414</strain>
    </source>
</reference>
<proteinExistence type="inferred from homology"/>
<dbReference type="PANTHER" id="PTHR13847:SF286">
    <property type="entry name" value="D-AMINO ACID DEHYDROGENASE"/>
    <property type="match status" value="1"/>
</dbReference>
<comment type="caution">
    <text evidence="6">The sequence shown here is derived from an EMBL/GenBank/DDBJ whole genome shotgun (WGS) entry which is preliminary data.</text>
</comment>
<accession>A0A6I2F2X4</accession>
<dbReference type="Proteomes" id="UP000431080">
    <property type="component" value="Unassembled WGS sequence"/>
</dbReference>
<dbReference type="Gene3D" id="3.30.9.10">
    <property type="entry name" value="D-Amino Acid Oxidase, subunit A, domain 2"/>
    <property type="match status" value="1"/>
</dbReference>
<dbReference type="PANTHER" id="PTHR13847">
    <property type="entry name" value="SARCOSINE DEHYDROGENASE-RELATED"/>
    <property type="match status" value="1"/>
</dbReference>
<dbReference type="InterPro" id="IPR017741">
    <property type="entry name" value="FAD-dependent_OxRdtase_HpnW"/>
</dbReference>
<keyword evidence="7" id="KW-1185">Reference proteome</keyword>
<keyword evidence="3" id="KW-0285">Flavoprotein</keyword>
<comment type="cofactor">
    <cofactor evidence="1">
        <name>FAD</name>
        <dbReference type="ChEBI" id="CHEBI:57692"/>
    </cofactor>
</comment>
<dbReference type="Gene3D" id="3.50.50.60">
    <property type="entry name" value="FAD/NAD(P)-binding domain"/>
    <property type="match status" value="1"/>
</dbReference>
<evidence type="ECO:0000256" key="2">
    <source>
        <dbReference type="ARBA" id="ARBA00009410"/>
    </source>
</evidence>
<gene>
    <name evidence="6" type="ORF">GE115_03245</name>
</gene>
<dbReference type="InterPro" id="IPR006076">
    <property type="entry name" value="FAD-dep_OxRdtase"/>
</dbReference>
<evidence type="ECO:0000256" key="4">
    <source>
        <dbReference type="ARBA" id="ARBA00023002"/>
    </source>
</evidence>
<keyword evidence="4" id="KW-0560">Oxidoreductase</keyword>
<comment type="similarity">
    <text evidence="2">Belongs to the DadA oxidoreductase family.</text>
</comment>